<evidence type="ECO:0000259" key="8">
    <source>
        <dbReference type="Pfam" id="PF01545"/>
    </source>
</evidence>
<evidence type="ECO:0000313" key="11">
    <source>
        <dbReference type="Proteomes" id="UP000030700"/>
    </source>
</evidence>
<dbReference type="InterPro" id="IPR027470">
    <property type="entry name" value="Cation_efflux_CTD"/>
</dbReference>
<dbReference type="InterPro" id="IPR002524">
    <property type="entry name" value="Cation_efflux"/>
</dbReference>
<dbReference type="Pfam" id="PF16916">
    <property type="entry name" value="ZT_dimer"/>
    <property type="match status" value="1"/>
</dbReference>
<evidence type="ECO:0000256" key="6">
    <source>
        <dbReference type="ARBA" id="ARBA00023136"/>
    </source>
</evidence>
<dbReference type="SUPFAM" id="SSF160240">
    <property type="entry name" value="Cation efflux protein cytoplasmic domain-like"/>
    <property type="match status" value="1"/>
</dbReference>
<comment type="subcellular location">
    <subcellularLocation>
        <location evidence="1">Membrane</location>
        <topology evidence="1">Multi-pass membrane protein</topology>
    </subcellularLocation>
</comment>
<keyword evidence="4 7" id="KW-0812">Transmembrane</keyword>
<dbReference type="NCBIfam" id="TIGR01297">
    <property type="entry name" value="CDF"/>
    <property type="match status" value="1"/>
</dbReference>
<feature type="domain" description="Cation efflux protein cytoplasmic" evidence="9">
    <location>
        <begin position="217"/>
        <end position="293"/>
    </location>
</feature>
<feature type="transmembrane region" description="Helical" evidence="7">
    <location>
        <begin position="82"/>
        <end position="103"/>
    </location>
</feature>
<dbReference type="STRING" id="1499966.U14_02076"/>
<evidence type="ECO:0000313" key="10">
    <source>
        <dbReference type="EMBL" id="GAK50835.1"/>
    </source>
</evidence>
<accession>A0A0S6VZ01</accession>
<reference evidence="10" key="1">
    <citation type="journal article" date="2015" name="PeerJ">
        <title>First genomic representation of candidate bacterial phylum KSB3 points to enhanced environmental sensing as a trigger of wastewater bulking.</title>
        <authorList>
            <person name="Sekiguchi Y."/>
            <person name="Ohashi A."/>
            <person name="Parks D.H."/>
            <person name="Yamauchi T."/>
            <person name="Tyson G.W."/>
            <person name="Hugenholtz P."/>
        </authorList>
    </citation>
    <scope>NUCLEOTIDE SEQUENCE [LARGE SCALE GENOMIC DNA]</scope>
</reference>
<gene>
    <name evidence="10" type="ORF">U14_02076</name>
</gene>
<dbReference type="InterPro" id="IPR058533">
    <property type="entry name" value="Cation_efflux_TM"/>
</dbReference>
<protein>
    <submittedName>
        <fullName evidence="10">Cation diffusion facilitator family transporter</fullName>
    </submittedName>
</protein>
<dbReference type="GO" id="GO:0016020">
    <property type="term" value="C:membrane"/>
    <property type="evidence" value="ECO:0007669"/>
    <property type="project" value="UniProtKB-SubCell"/>
</dbReference>
<feature type="transmembrane region" description="Helical" evidence="7">
    <location>
        <begin position="123"/>
        <end position="141"/>
    </location>
</feature>
<organism evidence="10">
    <name type="scientific">Candidatus Moduliflexus flocculans</name>
    <dbReference type="NCBI Taxonomy" id="1499966"/>
    <lineage>
        <taxon>Bacteria</taxon>
        <taxon>Candidatus Moduliflexota</taxon>
        <taxon>Candidatus Moduliflexia</taxon>
        <taxon>Candidatus Moduliflexales</taxon>
        <taxon>Candidatus Moduliflexaceae</taxon>
    </lineage>
</organism>
<dbReference type="GO" id="GO:0008324">
    <property type="term" value="F:monoatomic cation transmembrane transporter activity"/>
    <property type="evidence" value="ECO:0007669"/>
    <property type="project" value="InterPro"/>
</dbReference>
<dbReference type="AlphaFoldDB" id="A0A0S6VZ01"/>
<keyword evidence="11" id="KW-1185">Reference proteome</keyword>
<evidence type="ECO:0000256" key="5">
    <source>
        <dbReference type="ARBA" id="ARBA00022989"/>
    </source>
</evidence>
<proteinExistence type="inferred from homology"/>
<feature type="domain" description="Cation efflux protein transmembrane" evidence="8">
    <location>
        <begin position="16"/>
        <end position="212"/>
    </location>
</feature>
<evidence type="ECO:0000256" key="4">
    <source>
        <dbReference type="ARBA" id="ARBA00022692"/>
    </source>
</evidence>
<dbReference type="Gene3D" id="3.30.70.1350">
    <property type="entry name" value="Cation efflux protein, cytoplasmic domain"/>
    <property type="match status" value="1"/>
</dbReference>
<dbReference type="Gene3D" id="1.20.1510.10">
    <property type="entry name" value="Cation efflux protein transmembrane domain"/>
    <property type="match status" value="1"/>
</dbReference>
<dbReference type="Proteomes" id="UP000030700">
    <property type="component" value="Unassembled WGS sequence"/>
</dbReference>
<dbReference type="InterPro" id="IPR036837">
    <property type="entry name" value="Cation_efflux_CTD_sf"/>
</dbReference>
<dbReference type="PANTHER" id="PTHR43840">
    <property type="entry name" value="MITOCHONDRIAL METAL TRANSPORTER 1-RELATED"/>
    <property type="match status" value="1"/>
</dbReference>
<dbReference type="PANTHER" id="PTHR43840:SF15">
    <property type="entry name" value="MITOCHONDRIAL METAL TRANSPORTER 1-RELATED"/>
    <property type="match status" value="1"/>
</dbReference>
<evidence type="ECO:0000259" key="9">
    <source>
        <dbReference type="Pfam" id="PF16916"/>
    </source>
</evidence>
<sequence>MENIERERQSILAINIGLGANIILAALKTTIGIIGHSPALLADGINSTSDVAYYIVVRIFVGLARRPADDEHPYGHRQLESIAALVVGAFVMTTAVSIFWAAVNQVYELWSGHGDYTGASSGTLIVALLTIFVKILLTIITQRIGQQTQNAAITALAYDHRNDIFASAAASVGIFFGRMGFLWVDPFAGAIVALVILNTGLKILRESSDDLMDTVPGKELEAQVRNVLGKIVGIQEIEETQAHRFGPYFVINITIGIDGALTVAEGDHIATHVEQALLREIDLLQRVHVHYHPARHA</sequence>
<evidence type="ECO:0000256" key="3">
    <source>
        <dbReference type="ARBA" id="ARBA00022448"/>
    </source>
</evidence>
<dbReference type="InterPro" id="IPR050291">
    <property type="entry name" value="CDF_Transporter"/>
</dbReference>
<name>A0A0S6VZ01_9BACT</name>
<evidence type="ECO:0000256" key="2">
    <source>
        <dbReference type="ARBA" id="ARBA00008114"/>
    </source>
</evidence>
<dbReference type="SUPFAM" id="SSF161111">
    <property type="entry name" value="Cation efflux protein transmembrane domain-like"/>
    <property type="match status" value="1"/>
</dbReference>
<keyword evidence="3" id="KW-0813">Transport</keyword>
<evidence type="ECO:0000256" key="1">
    <source>
        <dbReference type="ARBA" id="ARBA00004141"/>
    </source>
</evidence>
<comment type="similarity">
    <text evidence="2">Belongs to the cation diffusion facilitator (CDF) transporter (TC 2.A.4) family.</text>
</comment>
<dbReference type="EMBL" id="DF820456">
    <property type="protein sequence ID" value="GAK50835.1"/>
    <property type="molecule type" value="Genomic_DNA"/>
</dbReference>
<dbReference type="Pfam" id="PF01545">
    <property type="entry name" value="Cation_efflux"/>
    <property type="match status" value="1"/>
</dbReference>
<feature type="transmembrane region" description="Helical" evidence="7">
    <location>
        <begin position="12"/>
        <end position="34"/>
    </location>
</feature>
<feature type="transmembrane region" description="Helical" evidence="7">
    <location>
        <begin position="40"/>
        <end position="61"/>
    </location>
</feature>
<keyword evidence="6 7" id="KW-0472">Membrane</keyword>
<keyword evidence="5 7" id="KW-1133">Transmembrane helix</keyword>
<dbReference type="HOGENOM" id="CLU_013430_3_6_0"/>
<dbReference type="FunFam" id="1.20.1510.10:FF:000006">
    <property type="entry name" value="Divalent cation efflux transporter"/>
    <property type="match status" value="1"/>
</dbReference>
<dbReference type="InterPro" id="IPR027469">
    <property type="entry name" value="Cation_efflux_TMD_sf"/>
</dbReference>
<evidence type="ECO:0000256" key="7">
    <source>
        <dbReference type="SAM" id="Phobius"/>
    </source>
</evidence>